<dbReference type="SUPFAM" id="SSF46785">
    <property type="entry name" value="Winged helix' DNA-binding domain"/>
    <property type="match status" value="1"/>
</dbReference>
<keyword evidence="6" id="KW-0832">Ubl conjugation</keyword>
<dbReference type="OrthoDB" id="6420974at2759"/>
<dbReference type="VEuPathDB" id="VectorBase:HLOH_044166"/>
<evidence type="ECO:0000259" key="11">
    <source>
        <dbReference type="PROSITE" id="PS50069"/>
    </source>
</evidence>
<name>A0A9J6FVF5_HAELO</name>
<dbReference type="GO" id="GO:0010564">
    <property type="term" value="P:regulation of cell cycle process"/>
    <property type="evidence" value="ECO:0007669"/>
    <property type="project" value="UniProtKB-ARBA"/>
</dbReference>
<evidence type="ECO:0000256" key="6">
    <source>
        <dbReference type="ARBA" id="ARBA00022843"/>
    </source>
</evidence>
<dbReference type="Gene3D" id="1.10.10.10">
    <property type="entry name" value="Winged helix-like DNA-binding domain superfamily/Winged helix DNA-binding domain"/>
    <property type="match status" value="1"/>
</dbReference>
<dbReference type="InterPro" id="IPR001373">
    <property type="entry name" value="Cullin_N"/>
</dbReference>
<keyword evidence="3" id="KW-0488">Methylation</keyword>
<dbReference type="FunFam" id="1.20.1310.10:FF:000019">
    <property type="entry name" value="Cullin 1"/>
    <property type="match status" value="1"/>
</dbReference>
<dbReference type="PANTHER" id="PTHR11932">
    <property type="entry name" value="CULLIN"/>
    <property type="match status" value="1"/>
</dbReference>
<dbReference type="InterPro" id="IPR036317">
    <property type="entry name" value="Cullin_homology_sf"/>
</dbReference>
<evidence type="ECO:0000256" key="2">
    <source>
        <dbReference type="ARBA" id="ARBA00006019"/>
    </source>
</evidence>
<evidence type="ECO:0000313" key="12">
    <source>
        <dbReference type="EMBL" id="KAH9366297.1"/>
    </source>
</evidence>
<dbReference type="Pfam" id="PF10557">
    <property type="entry name" value="Cullin_Nedd8"/>
    <property type="match status" value="1"/>
</dbReference>
<keyword evidence="4" id="KW-1017">Isopeptide bond</keyword>
<dbReference type="GO" id="GO:0006915">
    <property type="term" value="P:apoptotic process"/>
    <property type="evidence" value="ECO:0007669"/>
    <property type="project" value="UniProtKB-ARBA"/>
</dbReference>
<sequence length="779" mass="89893">MEAAGGEPVERDNDEPPEEAQVEKIWSQLHGGILKVYSSNPMGMSRGHYMELYSCVYNYALSTSWHSIMTRRPTGRHPEHSLILGLYERIKHFLESYLVGHSGKKVDLMNDDVLRFYVSAWEEYRFSSTVLDGICDFVNRTWTKRMRAAGYAQFFRIYDLTLILWKRYIISKFKDQITKSVLTLIEKARNGEEIDTGLIRVALSSFVEADVNEDDPSDKKPGLKTYKVAFEDSFLEATEFYYNRATTQYLQSHSVAEYLRLVDICLNEERRRVQLCMHESTLKPLLTICQKVLIESHLEVFYGELKNLLKSDPENCIGRLLKLVYRSNCEPERLKALFEEQVEADGQASIEKVADKALQDPKLYVCTLLEVYKKYTTLIFAEFAHAQGLVQSLDEALRRLVNNNAVTKLADSSAKSAELLARYCGSLLNKNPRSRQIQDFHDGLNEAMIVFKYLDDKDAFQNFYAKLCAKRLVNETSITDFAEKCMISKLKQACDVEYTLKLERLCEDAILSKDLSAEFKIYAENFGQRVQMDFTAFVIPFISWPFKEDYACCIPSDLQPRAELFLAFYSGKHKNRKLSWFHNVSWGDLAMRCPATTYTLRASMFQMAVLLQFNSEPNFTVQQLKHNTGIVMDTLLMVLQSLLKCRLLVRVEERSEGASSQATFRLEPNTLLRVNDHYCNKRVRVNINVPLKTEVQAQRESEKKAALEDRKMCIQATIVRIMKVRKTLTHEELVAEVLRQLSSRFKPDVLMIKAGIDILINKEYIKRAPAEPDVYNYVA</sequence>
<evidence type="ECO:0000256" key="8">
    <source>
        <dbReference type="PROSITE-ProRule" id="PRU00330"/>
    </source>
</evidence>
<dbReference type="Proteomes" id="UP000821853">
    <property type="component" value="Chromosome 2"/>
</dbReference>
<dbReference type="GO" id="GO:0070936">
    <property type="term" value="P:protein K48-linked ubiquitination"/>
    <property type="evidence" value="ECO:0007669"/>
    <property type="project" value="UniProtKB-ARBA"/>
</dbReference>
<dbReference type="GO" id="GO:0043066">
    <property type="term" value="P:negative regulation of apoptotic process"/>
    <property type="evidence" value="ECO:0007669"/>
    <property type="project" value="UniProtKB-ARBA"/>
</dbReference>
<evidence type="ECO:0000256" key="3">
    <source>
        <dbReference type="ARBA" id="ARBA00022481"/>
    </source>
</evidence>
<dbReference type="FunFam" id="1.20.1310.10:FF:000011">
    <property type="entry name" value="Cullin 1"/>
    <property type="match status" value="1"/>
</dbReference>
<dbReference type="Gene3D" id="3.30.230.130">
    <property type="entry name" value="Cullin, Chain C, Domain 2"/>
    <property type="match status" value="1"/>
</dbReference>
<dbReference type="GO" id="GO:0031625">
    <property type="term" value="F:ubiquitin protein ligase binding"/>
    <property type="evidence" value="ECO:0007669"/>
    <property type="project" value="InterPro"/>
</dbReference>
<proteinExistence type="inferred from homology"/>
<dbReference type="InterPro" id="IPR059120">
    <property type="entry name" value="Cullin-like_AB"/>
</dbReference>
<dbReference type="InterPro" id="IPR016159">
    <property type="entry name" value="Cullin_repeat-like_dom_sf"/>
</dbReference>
<dbReference type="InterPro" id="IPR036388">
    <property type="entry name" value="WH-like_DNA-bd_sf"/>
</dbReference>
<comment type="caution">
    <text evidence="12">The sequence shown here is derived from an EMBL/GenBank/DDBJ whole genome shotgun (WGS) entry which is preliminary data.</text>
</comment>
<dbReference type="EMBL" id="JABSTR010000004">
    <property type="protein sequence ID" value="KAH9366297.1"/>
    <property type="molecule type" value="Genomic_DNA"/>
</dbReference>
<evidence type="ECO:0000256" key="9">
    <source>
        <dbReference type="RuleBase" id="RU003829"/>
    </source>
</evidence>
<accession>A0A9J6FVF5</accession>
<protein>
    <recommendedName>
        <fullName evidence="7">Cullin-1</fullName>
    </recommendedName>
</protein>
<dbReference type="FunFam" id="1.10.10.10:FF:000014">
    <property type="entry name" value="Cullin 1"/>
    <property type="match status" value="1"/>
</dbReference>
<evidence type="ECO:0000256" key="10">
    <source>
        <dbReference type="SAM" id="MobiDB-lite"/>
    </source>
</evidence>
<dbReference type="SMART" id="SM00884">
    <property type="entry name" value="Cullin_Nedd8"/>
    <property type="match status" value="1"/>
</dbReference>
<evidence type="ECO:0000256" key="5">
    <source>
        <dbReference type="ARBA" id="ARBA00022786"/>
    </source>
</evidence>
<comment type="pathway">
    <text evidence="1">Protein modification; protein ubiquitination.</text>
</comment>
<dbReference type="InterPro" id="IPR019559">
    <property type="entry name" value="Cullin_neddylation_domain"/>
</dbReference>
<dbReference type="SUPFAM" id="SSF74788">
    <property type="entry name" value="Cullin repeat-like"/>
    <property type="match status" value="1"/>
</dbReference>
<evidence type="ECO:0000313" key="13">
    <source>
        <dbReference type="Proteomes" id="UP000821853"/>
    </source>
</evidence>
<evidence type="ECO:0000256" key="4">
    <source>
        <dbReference type="ARBA" id="ARBA00022499"/>
    </source>
</evidence>
<evidence type="ECO:0000256" key="7">
    <source>
        <dbReference type="ARBA" id="ARBA00069612"/>
    </source>
</evidence>
<dbReference type="GO" id="GO:0031146">
    <property type="term" value="P:SCF-dependent proteasomal ubiquitin-dependent protein catabolic process"/>
    <property type="evidence" value="ECO:0007669"/>
    <property type="project" value="UniProtKB-ARBA"/>
</dbReference>
<dbReference type="Pfam" id="PF00888">
    <property type="entry name" value="Cullin"/>
    <property type="match status" value="1"/>
</dbReference>
<gene>
    <name evidence="12" type="ORF">HPB48_010288</name>
</gene>
<dbReference type="SMART" id="SM00182">
    <property type="entry name" value="CULLIN"/>
    <property type="match status" value="1"/>
</dbReference>
<organism evidence="12 13">
    <name type="scientific">Haemaphysalis longicornis</name>
    <name type="common">Bush tick</name>
    <dbReference type="NCBI Taxonomy" id="44386"/>
    <lineage>
        <taxon>Eukaryota</taxon>
        <taxon>Metazoa</taxon>
        <taxon>Ecdysozoa</taxon>
        <taxon>Arthropoda</taxon>
        <taxon>Chelicerata</taxon>
        <taxon>Arachnida</taxon>
        <taxon>Acari</taxon>
        <taxon>Parasitiformes</taxon>
        <taxon>Ixodida</taxon>
        <taxon>Ixodoidea</taxon>
        <taxon>Ixodidae</taxon>
        <taxon>Haemaphysalinae</taxon>
        <taxon>Haemaphysalis</taxon>
    </lineage>
</organism>
<comment type="similarity">
    <text evidence="2 8 9">Belongs to the cullin family.</text>
</comment>
<dbReference type="InterPro" id="IPR036390">
    <property type="entry name" value="WH_DNA-bd_sf"/>
</dbReference>
<dbReference type="GO" id="GO:1902532">
    <property type="term" value="P:negative regulation of intracellular signal transduction"/>
    <property type="evidence" value="ECO:0007669"/>
    <property type="project" value="UniProtKB-ARBA"/>
</dbReference>
<feature type="region of interest" description="Disordered" evidence="10">
    <location>
        <begin position="1"/>
        <end position="20"/>
    </location>
</feature>
<dbReference type="GO" id="GO:0019005">
    <property type="term" value="C:SCF ubiquitin ligase complex"/>
    <property type="evidence" value="ECO:0007669"/>
    <property type="project" value="UniProtKB-ARBA"/>
</dbReference>
<reference evidence="12 13" key="1">
    <citation type="journal article" date="2020" name="Cell">
        <title>Large-Scale Comparative Analyses of Tick Genomes Elucidate Their Genetic Diversity and Vector Capacities.</title>
        <authorList>
            <consortium name="Tick Genome and Microbiome Consortium (TIGMIC)"/>
            <person name="Jia N."/>
            <person name="Wang J."/>
            <person name="Shi W."/>
            <person name="Du L."/>
            <person name="Sun Y."/>
            <person name="Zhan W."/>
            <person name="Jiang J.F."/>
            <person name="Wang Q."/>
            <person name="Zhang B."/>
            <person name="Ji P."/>
            <person name="Bell-Sakyi L."/>
            <person name="Cui X.M."/>
            <person name="Yuan T.T."/>
            <person name="Jiang B.G."/>
            <person name="Yang W.F."/>
            <person name="Lam T.T."/>
            <person name="Chang Q.C."/>
            <person name="Ding S.J."/>
            <person name="Wang X.J."/>
            <person name="Zhu J.G."/>
            <person name="Ruan X.D."/>
            <person name="Zhao L."/>
            <person name="Wei J.T."/>
            <person name="Ye R.Z."/>
            <person name="Que T.C."/>
            <person name="Du C.H."/>
            <person name="Zhou Y.H."/>
            <person name="Cheng J.X."/>
            <person name="Dai P.F."/>
            <person name="Guo W.B."/>
            <person name="Han X.H."/>
            <person name="Huang E.J."/>
            <person name="Li L.F."/>
            <person name="Wei W."/>
            <person name="Gao Y.C."/>
            <person name="Liu J.Z."/>
            <person name="Shao H.Z."/>
            <person name="Wang X."/>
            <person name="Wang C.C."/>
            <person name="Yang T.C."/>
            <person name="Huo Q.B."/>
            <person name="Li W."/>
            <person name="Chen H.Y."/>
            <person name="Chen S.E."/>
            <person name="Zhou L.G."/>
            <person name="Ni X.B."/>
            <person name="Tian J.H."/>
            <person name="Sheng Y."/>
            <person name="Liu T."/>
            <person name="Pan Y.S."/>
            <person name="Xia L.Y."/>
            <person name="Li J."/>
            <person name="Zhao F."/>
            <person name="Cao W.C."/>
        </authorList>
    </citation>
    <scope>NUCLEOTIDE SEQUENCE [LARGE SCALE GENOMIC DNA]</scope>
    <source>
        <strain evidence="12">HaeL-2018</strain>
    </source>
</reference>
<dbReference type="SUPFAM" id="SSF75632">
    <property type="entry name" value="Cullin homology domain"/>
    <property type="match status" value="1"/>
</dbReference>
<dbReference type="PROSITE" id="PS50069">
    <property type="entry name" value="CULLIN_2"/>
    <property type="match status" value="1"/>
</dbReference>
<keyword evidence="13" id="KW-1185">Reference proteome</keyword>
<dbReference type="Gene3D" id="1.20.1310.10">
    <property type="entry name" value="Cullin Repeats"/>
    <property type="match status" value="4"/>
</dbReference>
<evidence type="ECO:0000256" key="1">
    <source>
        <dbReference type="ARBA" id="ARBA00004906"/>
    </source>
</evidence>
<dbReference type="AlphaFoldDB" id="A0A9J6FVF5"/>
<dbReference type="Pfam" id="PF26557">
    <property type="entry name" value="Cullin_AB"/>
    <property type="match status" value="1"/>
</dbReference>
<dbReference type="InterPro" id="IPR016158">
    <property type="entry name" value="Cullin_homology"/>
</dbReference>
<feature type="domain" description="Cullin family profile" evidence="11">
    <location>
        <begin position="415"/>
        <end position="643"/>
    </location>
</feature>
<dbReference type="InterPro" id="IPR045093">
    <property type="entry name" value="Cullin"/>
</dbReference>
<keyword evidence="5" id="KW-0833">Ubl conjugation pathway</keyword>
<dbReference type="FunFam" id="1.10.10.10:FF:000161">
    <property type="entry name" value="Cullin 1"/>
    <property type="match status" value="1"/>
</dbReference>